<dbReference type="EMBL" id="MQVS01000004">
    <property type="protein sequence ID" value="OKL51839.1"/>
    <property type="molecule type" value="Genomic_DNA"/>
</dbReference>
<evidence type="ECO:0000256" key="1">
    <source>
        <dbReference type="SAM" id="MobiDB-lite"/>
    </source>
</evidence>
<feature type="region of interest" description="Disordered" evidence="1">
    <location>
        <begin position="1"/>
        <end position="21"/>
    </location>
</feature>
<reference evidence="3" key="1">
    <citation type="submission" date="2016-12" db="EMBL/GenBank/DDBJ databases">
        <authorList>
            <person name="Meng X."/>
        </authorList>
    </citation>
    <scope>NUCLEOTIDE SEQUENCE [LARGE SCALE GENOMIC DNA]</scope>
    <source>
        <strain evidence="3">DSM 20732</strain>
    </source>
</reference>
<dbReference type="STRING" id="52770.BSZ40_04950"/>
<keyword evidence="3" id="KW-1185">Reference proteome</keyword>
<dbReference type="OrthoDB" id="4966605at2"/>
<comment type="caution">
    <text evidence="2">The sequence shown here is derived from an EMBL/GenBank/DDBJ whole genome shotgun (WGS) entry which is preliminary data.</text>
</comment>
<accession>A0A1Q5PWL8</accession>
<proteinExistence type="predicted"/>
<dbReference type="Proteomes" id="UP000185612">
    <property type="component" value="Unassembled WGS sequence"/>
</dbReference>
<name>A0A1Q5PWL8_9ACTO</name>
<gene>
    <name evidence="2" type="ORF">BSZ40_04950</name>
</gene>
<evidence type="ECO:0000313" key="2">
    <source>
        <dbReference type="EMBL" id="OKL51839.1"/>
    </source>
</evidence>
<dbReference type="Pfam" id="PF06262">
    <property type="entry name" value="Zincin_1"/>
    <property type="match status" value="1"/>
</dbReference>
<dbReference type="Gene3D" id="3.30.2010.20">
    <property type="match status" value="1"/>
</dbReference>
<evidence type="ECO:0000313" key="3">
    <source>
        <dbReference type="Proteomes" id="UP000185612"/>
    </source>
</evidence>
<dbReference type="InterPro" id="IPR038555">
    <property type="entry name" value="Zincin_1_sf"/>
</dbReference>
<dbReference type="AlphaFoldDB" id="A0A1Q5PWL8"/>
<dbReference type="InterPro" id="IPR010428">
    <property type="entry name" value="Zincin_1"/>
</dbReference>
<sequence length="138" mass="15992">MPEHGWRRRRDRRGRGLRGPLLDHRLPAARTRRERFDDLVVELARDLARQWPPVAHMEFAVEDVPPSDPSPWETGGVPLGRLFSADRRTRLADRIVIYRRPCEMRSAEGHEREELVYAVLVEQVARALGRSPDEIAGR</sequence>
<protein>
    <submittedName>
        <fullName evidence="2">Peptidase</fullName>
    </submittedName>
</protein>
<feature type="compositionally biased region" description="Basic residues" evidence="1">
    <location>
        <begin position="1"/>
        <end position="16"/>
    </location>
</feature>
<dbReference type="CDD" id="cd12954">
    <property type="entry name" value="MMP_TTHA0227_like_1"/>
    <property type="match status" value="1"/>
</dbReference>
<organism evidence="2 3">
    <name type="scientific">Buchananella hordeovulneris</name>
    <dbReference type="NCBI Taxonomy" id="52770"/>
    <lineage>
        <taxon>Bacteria</taxon>
        <taxon>Bacillati</taxon>
        <taxon>Actinomycetota</taxon>
        <taxon>Actinomycetes</taxon>
        <taxon>Actinomycetales</taxon>
        <taxon>Actinomycetaceae</taxon>
        <taxon>Buchananella</taxon>
    </lineage>
</organism>
<dbReference type="SUPFAM" id="SSF55486">
    <property type="entry name" value="Metalloproteases ('zincins'), catalytic domain"/>
    <property type="match status" value="1"/>
</dbReference>